<evidence type="ECO:0000256" key="1">
    <source>
        <dbReference type="SAM" id="MobiDB-lite"/>
    </source>
</evidence>
<keyword evidence="3" id="KW-1185">Reference proteome</keyword>
<dbReference type="PATRIC" id="fig|1435051.3.peg.758"/>
<organism evidence="2 3">
    <name type="scientific">Bifidobacterium moukalabense DSM 27321</name>
    <dbReference type="NCBI Taxonomy" id="1435051"/>
    <lineage>
        <taxon>Bacteria</taxon>
        <taxon>Bacillati</taxon>
        <taxon>Actinomycetota</taxon>
        <taxon>Actinomycetes</taxon>
        <taxon>Bifidobacteriales</taxon>
        <taxon>Bifidobacteriaceae</taxon>
        <taxon>Bifidobacterium</taxon>
    </lineage>
</organism>
<reference evidence="2 3" key="1">
    <citation type="journal article" date="2014" name="Genome Announc.">
        <title>The Genome Sequence of Bifidobacterium moukalabense DSM 27321 Highlights the Close Phylogenetic Relatedness with the Bifidobacterium dentium Taxon.</title>
        <authorList>
            <person name="Lugli G.A."/>
            <person name="Duranti S."/>
            <person name="Milani C."/>
            <person name="Turroni F."/>
            <person name="Viappiani A."/>
            <person name="Mangifesta M."/>
            <person name="van Sinderen D."/>
            <person name="Ventura M."/>
        </authorList>
    </citation>
    <scope>NUCLEOTIDE SEQUENCE [LARGE SCALE GENOMIC DNA]</scope>
    <source>
        <strain evidence="2 3">DSM 27321</strain>
    </source>
</reference>
<accession>W4NB29</accession>
<feature type="region of interest" description="Disordered" evidence="1">
    <location>
        <begin position="157"/>
        <end position="181"/>
    </location>
</feature>
<sequence>MAQHVEINPDDSAIPFSLGLKALRSASTQKTHKTGTVRIPTSTGKDFIAGEGAEDGANWIDEDGNQTPLVDTDAIDKAVDEISQKADAASANADKAYEEAKKTGQLAVTASKTEYATSTDATATPSDGWSETPPEYVDGQYTWLRITVTYGDGRTELSNPVLMTGPKGAKGEKGDTGDTGTAGAAGVSVTSLTTFWQLATDTPAPPTGAGNPSGWSITEPTIPDGYDGKLYRTIRTIMSDGTATWTTPGVDSMFAYMARTYKTASGAVTVSNEAKQTAEGNAETIKQVSATANDALSKATTVETNFDGFKTEVSQTYQTKADMSTYSTKSYVDETSKSVALGVVQDYKGADGSGLATKSEVSATKDSIALAVQGTYTGDDDSLKSLQSSLDITRDKVTIAFSNAEAAAGVGTQLSEYQTANDTNVTDLTERLNAEIAARQSYITFGQDSDNPVMEMGAASSTAKMRLTNTQMQFLIGSVIAAYISNDRLNINNADILQTLRIGKYAFVPRSDGHMSLKYVG</sequence>
<dbReference type="OrthoDB" id="3240615at2"/>
<dbReference type="EMBL" id="AZMV01000003">
    <property type="protein sequence ID" value="ETY71686.1"/>
    <property type="molecule type" value="Genomic_DNA"/>
</dbReference>
<comment type="caution">
    <text evidence="2">The sequence shown here is derived from an EMBL/GenBank/DDBJ whole genome shotgun (WGS) entry which is preliminary data.</text>
</comment>
<dbReference type="eggNOG" id="COG1196">
    <property type="taxonomic scope" value="Bacteria"/>
</dbReference>
<proteinExistence type="predicted"/>
<feature type="region of interest" description="Disordered" evidence="1">
    <location>
        <begin position="202"/>
        <end position="221"/>
    </location>
</feature>
<dbReference type="STRING" id="1435051.BMOU_0764"/>
<evidence type="ECO:0000313" key="2">
    <source>
        <dbReference type="EMBL" id="ETY71686.1"/>
    </source>
</evidence>
<dbReference type="GeneID" id="97501389"/>
<dbReference type="AlphaFoldDB" id="W4NB29"/>
<dbReference type="RefSeq" id="WP_034875083.1">
    <property type="nucleotide sequence ID" value="NZ_AZMV01000003.1"/>
</dbReference>
<dbReference type="Proteomes" id="UP000019155">
    <property type="component" value="Unassembled WGS sequence"/>
</dbReference>
<protein>
    <submittedName>
        <fullName evidence="2">Putative antifreeze protein</fullName>
    </submittedName>
</protein>
<evidence type="ECO:0000313" key="3">
    <source>
        <dbReference type="Proteomes" id="UP000019155"/>
    </source>
</evidence>
<gene>
    <name evidence="2" type="ORF">BMOU_0764</name>
</gene>
<name>W4NB29_9BIFI</name>